<dbReference type="EMBL" id="JBEDNQ010000010">
    <property type="protein sequence ID" value="MEQ3553486.1"/>
    <property type="molecule type" value="Genomic_DNA"/>
</dbReference>
<dbReference type="Gene3D" id="3.40.50.720">
    <property type="entry name" value="NAD(P)-binding Rossmann-like Domain"/>
    <property type="match status" value="2"/>
</dbReference>
<evidence type="ECO:0000313" key="8">
    <source>
        <dbReference type="Proteomes" id="UP001494902"/>
    </source>
</evidence>
<gene>
    <name evidence="7" type="ORF">WIS52_23695</name>
</gene>
<evidence type="ECO:0000259" key="5">
    <source>
        <dbReference type="Pfam" id="PF00389"/>
    </source>
</evidence>
<keyword evidence="8" id="KW-1185">Reference proteome</keyword>
<evidence type="ECO:0000256" key="2">
    <source>
        <dbReference type="ARBA" id="ARBA00023002"/>
    </source>
</evidence>
<evidence type="ECO:0000313" key="7">
    <source>
        <dbReference type="EMBL" id="MEQ3553486.1"/>
    </source>
</evidence>
<evidence type="ECO:0000256" key="3">
    <source>
        <dbReference type="ARBA" id="ARBA00023027"/>
    </source>
</evidence>
<dbReference type="SUPFAM" id="SSF51735">
    <property type="entry name" value="NAD(P)-binding Rossmann-fold domains"/>
    <property type="match status" value="1"/>
</dbReference>
<dbReference type="InterPro" id="IPR050223">
    <property type="entry name" value="D-isomer_2-hydroxyacid_DH"/>
</dbReference>
<feature type="domain" description="D-isomer specific 2-hydroxyacid dehydrogenase NAD-binding" evidence="6">
    <location>
        <begin position="101"/>
        <end position="288"/>
    </location>
</feature>
<dbReference type="InterPro" id="IPR006139">
    <property type="entry name" value="D-isomer_2_OHA_DH_cat_dom"/>
</dbReference>
<evidence type="ECO:0000256" key="4">
    <source>
        <dbReference type="RuleBase" id="RU003719"/>
    </source>
</evidence>
<dbReference type="RefSeq" id="WP_349300553.1">
    <property type="nucleotide sequence ID" value="NZ_JBEDNQ010000010.1"/>
</dbReference>
<evidence type="ECO:0000256" key="1">
    <source>
        <dbReference type="ARBA" id="ARBA00005854"/>
    </source>
</evidence>
<dbReference type="PANTHER" id="PTHR10996:SF178">
    <property type="entry name" value="2-HYDROXYACID DEHYDROGENASE YGL185C-RELATED"/>
    <property type="match status" value="1"/>
</dbReference>
<protein>
    <submittedName>
        <fullName evidence="7">NAD(P)-dependent oxidoreductase</fullName>
    </submittedName>
</protein>
<keyword evidence="3" id="KW-0520">NAD</keyword>
<dbReference type="InterPro" id="IPR036291">
    <property type="entry name" value="NAD(P)-bd_dom_sf"/>
</dbReference>
<comment type="similarity">
    <text evidence="1 4">Belongs to the D-isomer specific 2-hydroxyacid dehydrogenase family.</text>
</comment>
<sequence>MVVTEPNLWPYLQDRADLVERGLATEFVPASDAGAVTDRLRGAFAYAGVPFDAAMAAAGTELRLVQITAAGTDHVEVDAMPSGATVCNAFGHERSVAEHVVMVLLAARRGLLPADAALRQGRWLTRMHGGGAEFATLDELVVGIVGLGHIGRAVVGLLGAMGVRTRAVTRTPERARGDLPGLESVAGMDAVGALFDECDAVVLCAPHSPETDGLVDRALADRLGPHGTLVNVGRGGLVRDEELHAALSERTLGSAALDVWSAGIATDHGRPSAAEFERLDNVVMTPHYSATATSTYRRRADEVARNLIAVATGAAPANVVRHARS</sequence>
<feature type="domain" description="D-isomer specific 2-hydroxyacid dehydrogenase catalytic" evidence="5">
    <location>
        <begin position="50"/>
        <end position="320"/>
    </location>
</feature>
<dbReference type="Pfam" id="PF00389">
    <property type="entry name" value="2-Hacid_dh"/>
    <property type="match status" value="1"/>
</dbReference>
<dbReference type="InterPro" id="IPR006140">
    <property type="entry name" value="D-isomer_DH_NAD-bd"/>
</dbReference>
<dbReference type="SUPFAM" id="SSF52283">
    <property type="entry name" value="Formate/glycerate dehydrogenase catalytic domain-like"/>
    <property type="match status" value="1"/>
</dbReference>
<dbReference type="Pfam" id="PF02826">
    <property type="entry name" value="2-Hacid_dh_C"/>
    <property type="match status" value="1"/>
</dbReference>
<evidence type="ECO:0000259" key="6">
    <source>
        <dbReference type="Pfam" id="PF02826"/>
    </source>
</evidence>
<keyword evidence="2 4" id="KW-0560">Oxidoreductase</keyword>
<proteinExistence type="inferred from homology"/>
<reference evidence="7 8" key="1">
    <citation type="submission" date="2024-03" db="EMBL/GenBank/DDBJ databases">
        <title>Draft genome sequence of Pseudonocardia nematodicida JCM 31783.</title>
        <authorList>
            <person name="Butdee W."/>
            <person name="Duangmal K."/>
        </authorList>
    </citation>
    <scope>NUCLEOTIDE SEQUENCE [LARGE SCALE GENOMIC DNA]</scope>
    <source>
        <strain evidence="7 8">JCM 31783</strain>
    </source>
</reference>
<dbReference type="Proteomes" id="UP001494902">
    <property type="component" value="Unassembled WGS sequence"/>
</dbReference>
<name>A0ABV1KGA0_9PSEU</name>
<comment type="caution">
    <text evidence="7">The sequence shown here is derived from an EMBL/GenBank/DDBJ whole genome shotgun (WGS) entry which is preliminary data.</text>
</comment>
<accession>A0ABV1KGA0</accession>
<organism evidence="7 8">
    <name type="scientific">Pseudonocardia nematodicida</name>
    <dbReference type="NCBI Taxonomy" id="1206997"/>
    <lineage>
        <taxon>Bacteria</taxon>
        <taxon>Bacillati</taxon>
        <taxon>Actinomycetota</taxon>
        <taxon>Actinomycetes</taxon>
        <taxon>Pseudonocardiales</taxon>
        <taxon>Pseudonocardiaceae</taxon>
        <taxon>Pseudonocardia</taxon>
    </lineage>
</organism>
<dbReference type="PANTHER" id="PTHR10996">
    <property type="entry name" value="2-HYDROXYACID DEHYDROGENASE-RELATED"/>
    <property type="match status" value="1"/>
</dbReference>